<keyword evidence="6" id="KW-0812">Transmembrane</keyword>
<feature type="coiled-coil region" evidence="5">
    <location>
        <begin position="321"/>
        <end position="498"/>
    </location>
</feature>
<keyword evidence="5" id="KW-0175">Coiled coil</keyword>
<feature type="transmembrane region" description="Helical" evidence="6">
    <location>
        <begin position="588"/>
        <end position="606"/>
    </location>
</feature>
<feature type="coiled-coil region" evidence="5">
    <location>
        <begin position="262"/>
        <end position="289"/>
    </location>
</feature>
<evidence type="ECO:0000313" key="9">
    <source>
        <dbReference type="Proteomes" id="UP000013315"/>
    </source>
</evidence>
<dbReference type="NCBIfam" id="TIGR04320">
    <property type="entry name" value="Surf_Exclu_PgrA"/>
    <property type="match status" value="1"/>
</dbReference>
<reference evidence="8 9" key="1">
    <citation type="submission" date="2013-04" db="EMBL/GenBank/DDBJ databases">
        <authorList>
            <person name="Ikryannikova L.N."/>
            <person name="Ilina E.N."/>
            <person name="Kostryukova E.S."/>
            <person name="Semashko T.A."/>
            <person name="Karpova I.Y.U."/>
            <person name="Larin A.K."/>
            <person name="Ischenko D.S."/>
            <person name="Alekseev D.G."/>
            <person name="Klimova E.A."/>
            <person name="Filimonova A.V."/>
            <person name="Savinova T.A."/>
            <person name="Filimonova O.Y.U."/>
            <person name="Dubovickaya V.A."/>
            <person name="Sidorenko S.V."/>
            <person name="Govorun V.M."/>
        </authorList>
    </citation>
    <scope>NUCLEOTIDE SEQUENCE [LARGE SCALE GENOMIC DNA]</scope>
    <source>
        <strain evidence="8 9">13/39</strain>
    </source>
</reference>
<keyword evidence="4" id="KW-0572">Peptidoglycan-anchor</keyword>
<feature type="domain" description="Gram-positive cocci surface proteins LPxTG" evidence="7">
    <location>
        <begin position="580"/>
        <end position="610"/>
    </location>
</feature>
<dbReference type="PROSITE" id="PS50847">
    <property type="entry name" value="GRAM_POS_ANCHORING"/>
    <property type="match status" value="1"/>
</dbReference>
<keyword evidence="2" id="KW-0964">Secreted</keyword>
<name>R0NPF2_STRMT</name>
<evidence type="ECO:0000256" key="5">
    <source>
        <dbReference type="SAM" id="Coils"/>
    </source>
</evidence>
<dbReference type="AlphaFoldDB" id="R0NPF2"/>
<feature type="coiled-coil region" evidence="5">
    <location>
        <begin position="1"/>
        <end position="42"/>
    </location>
</feature>
<evidence type="ECO:0000256" key="4">
    <source>
        <dbReference type="ARBA" id="ARBA00023088"/>
    </source>
</evidence>
<dbReference type="NCBIfam" id="TIGR01167">
    <property type="entry name" value="LPXTG_anchor"/>
    <property type="match status" value="1"/>
</dbReference>
<dbReference type="PATRIC" id="fig|1239793.3.peg.1495"/>
<keyword evidence="6" id="KW-0472">Membrane</keyword>
<evidence type="ECO:0000259" key="7">
    <source>
        <dbReference type="PROSITE" id="PS50847"/>
    </source>
</evidence>
<dbReference type="Pfam" id="PF00746">
    <property type="entry name" value="Gram_pos_anchor"/>
    <property type="match status" value="1"/>
</dbReference>
<comment type="caution">
    <text evidence="8">The sequence shown here is derived from an EMBL/GenBank/DDBJ whole genome shotgun (WGS) entry which is preliminary data.</text>
</comment>
<evidence type="ECO:0000256" key="3">
    <source>
        <dbReference type="ARBA" id="ARBA00022729"/>
    </source>
</evidence>
<evidence type="ECO:0000313" key="8">
    <source>
        <dbReference type="EMBL" id="EOB31924.1"/>
    </source>
</evidence>
<gene>
    <name evidence="8" type="ORF">D065_07630</name>
</gene>
<organism evidence="8 9">
    <name type="scientific">Streptococcus mitis 13/39</name>
    <dbReference type="NCBI Taxonomy" id="1239793"/>
    <lineage>
        <taxon>Bacteria</taxon>
        <taxon>Bacillati</taxon>
        <taxon>Bacillota</taxon>
        <taxon>Bacilli</taxon>
        <taxon>Lactobacillales</taxon>
        <taxon>Streptococcaceae</taxon>
        <taxon>Streptococcus</taxon>
        <taxon>Streptococcus mitis group</taxon>
    </lineage>
</organism>
<dbReference type="EMBL" id="AQTU01000021">
    <property type="protein sequence ID" value="EOB31924.1"/>
    <property type="molecule type" value="Genomic_DNA"/>
</dbReference>
<evidence type="ECO:0000256" key="1">
    <source>
        <dbReference type="ARBA" id="ARBA00022512"/>
    </source>
</evidence>
<accession>R0NPF2</accession>
<dbReference type="InterPro" id="IPR027607">
    <property type="entry name" value="Surf_Exclu_SEC10/PgrA"/>
</dbReference>
<sequence>MKLAKDKLASATKHATNVENKLQSAQAELKSAQDKLANTGVDTVDVQNKTFHISDKLRNKIGASTNDITFKEAYDLWKTNPNSDTERVLVGMGAKVQEQSSTKISEANKNKIVELDKLTDEQQKEISLYASKVLTAIHKQFGLNEVTVTDSDLRIAREQAKKYVARGISADKAGHINGAYHGENISLSNETKSMTMYELKQRVYDAIMGQTFADAPSKWGHSRNNFVNNTVGIATANVDGRLHIVSTLDLVGGNVIKDDTDTTSLEKAVETAKSNLAQAETASENAKQALTTASTDYASALSLKTEAEKVLASAMATPLQAQVAENNLRLAEIALENAKTREAKAHDAVANFSASLADKKSALEKAQDALKEAQVVQTNASQALEDASAKLKAQEDKVNALNKQSAKLLEEKDALVKEAKKLAEQLQAYLDAPAKLATAQDMKAKAEAKLETTKAELKTAQSTLETLLSAYRTENAKLVDLQTEYETLVDLAEKAQENVVAKLPDGTVVAVPKVAPTADALPEVNIEELQKALATGKEVTLDAQGKVVVKEKRETYSAPAVKVVENEKMSYSRVEKSKTLPNTGENSSVAMLVLGAILGTFGLVTVRRKN</sequence>
<dbReference type="Proteomes" id="UP000013315">
    <property type="component" value="Unassembled WGS sequence"/>
</dbReference>
<evidence type="ECO:0000256" key="2">
    <source>
        <dbReference type="ARBA" id="ARBA00022525"/>
    </source>
</evidence>
<proteinExistence type="predicted"/>
<keyword evidence="1" id="KW-0134">Cell wall</keyword>
<keyword evidence="3" id="KW-0732">Signal</keyword>
<protein>
    <recommendedName>
        <fullName evidence="7">Gram-positive cocci surface proteins LPxTG domain-containing protein</fullName>
    </recommendedName>
</protein>
<keyword evidence="6" id="KW-1133">Transmembrane helix</keyword>
<dbReference type="InterPro" id="IPR019931">
    <property type="entry name" value="LPXTG_anchor"/>
</dbReference>
<evidence type="ECO:0000256" key="6">
    <source>
        <dbReference type="SAM" id="Phobius"/>
    </source>
</evidence>